<feature type="signal peptide" evidence="1">
    <location>
        <begin position="1"/>
        <end position="26"/>
    </location>
</feature>
<proteinExistence type="predicted"/>
<dbReference type="SUPFAM" id="SSF56935">
    <property type="entry name" value="Porins"/>
    <property type="match status" value="1"/>
</dbReference>
<name>A0A222GBT6_9GAMM</name>
<keyword evidence="1" id="KW-0732">Signal</keyword>
<keyword evidence="3" id="KW-1185">Reference proteome</keyword>
<gene>
    <name evidence="2" type="ORF">B5D82_17210</name>
</gene>
<dbReference type="Proteomes" id="UP000202259">
    <property type="component" value="Chromosome"/>
</dbReference>
<evidence type="ECO:0000313" key="2">
    <source>
        <dbReference type="EMBL" id="ASP49355.1"/>
    </source>
</evidence>
<dbReference type="OrthoDB" id="9146719at2"/>
<dbReference type="KEGG" id="cber:B5D82_17210"/>
<organism evidence="2 3">
    <name type="scientific">Cognaticolwellia beringensis</name>
    <dbReference type="NCBI Taxonomy" id="1967665"/>
    <lineage>
        <taxon>Bacteria</taxon>
        <taxon>Pseudomonadati</taxon>
        <taxon>Pseudomonadota</taxon>
        <taxon>Gammaproteobacteria</taxon>
        <taxon>Alteromonadales</taxon>
        <taxon>Colwelliaceae</taxon>
        <taxon>Cognaticolwellia</taxon>
    </lineage>
</organism>
<dbReference type="Gene3D" id="2.40.160.10">
    <property type="entry name" value="Porin"/>
    <property type="match status" value="1"/>
</dbReference>
<sequence length="338" mass="37810">MKKSNKSLLRITSVSIALLTAGFSHAKTDLTDELSVIGQFDAFYRSDSNAVIEQQLKTTEFQLDFDYNHADSGFSAHLEIEGARGQYGGTVRTEGAFIGYRTSDNLNFKIGNFISPAGYEGAEPWDRKTRITAFGGVYSYLQNGVAAQYQKGIFSLYGAVVDGAWTGDNDFSTPSYELNFGLNLENFVMRLGYAYEEYDNSADSSLPDQDRTMINLWGQYTLDNLLLAVEYNVFDEMNRVTTDPAVTLWKGDNLMLFASYTLSPKWSVGLRYSMTEYDDLSGNMVQDSSEVTLTPRYQILSGDINWEIRADLRLQDGDELVNGILDGTVFELGTTVKF</sequence>
<dbReference type="AlphaFoldDB" id="A0A222GBT6"/>
<reference evidence="2 3" key="1">
    <citation type="submission" date="2017-08" db="EMBL/GenBank/DDBJ databases">
        <title>Complete genome of Colwellia sp. NB097-1, a psychrophile bacterium ioslated from Bering Sea.</title>
        <authorList>
            <person name="Chen X."/>
        </authorList>
    </citation>
    <scope>NUCLEOTIDE SEQUENCE [LARGE SCALE GENOMIC DNA]</scope>
    <source>
        <strain evidence="2 3">NB097-1</strain>
    </source>
</reference>
<dbReference type="InterPro" id="IPR011486">
    <property type="entry name" value="BBP2"/>
</dbReference>
<evidence type="ECO:0000313" key="3">
    <source>
        <dbReference type="Proteomes" id="UP000202259"/>
    </source>
</evidence>
<dbReference type="Pfam" id="PF07642">
    <property type="entry name" value="BBP2"/>
    <property type="match status" value="1"/>
</dbReference>
<accession>A0A222GBT6</accession>
<protein>
    <recommendedName>
        <fullName evidence="4">Porin</fullName>
    </recommendedName>
</protein>
<evidence type="ECO:0000256" key="1">
    <source>
        <dbReference type="SAM" id="SignalP"/>
    </source>
</evidence>
<dbReference type="RefSeq" id="WP_081153266.1">
    <property type="nucleotide sequence ID" value="NZ_CP020465.1"/>
</dbReference>
<dbReference type="InterPro" id="IPR023614">
    <property type="entry name" value="Porin_dom_sf"/>
</dbReference>
<feature type="chain" id="PRO_5012691241" description="Porin" evidence="1">
    <location>
        <begin position="27"/>
        <end position="338"/>
    </location>
</feature>
<evidence type="ECO:0008006" key="4">
    <source>
        <dbReference type="Google" id="ProtNLM"/>
    </source>
</evidence>
<dbReference type="EMBL" id="CP020465">
    <property type="protein sequence ID" value="ASP49355.1"/>
    <property type="molecule type" value="Genomic_DNA"/>
</dbReference>